<dbReference type="Pfam" id="PF24850">
    <property type="entry name" value="CC_BshC"/>
    <property type="match status" value="1"/>
</dbReference>
<dbReference type="EC" id="6.-.-.-" evidence="2"/>
<keyword evidence="6" id="KW-1185">Reference proteome</keyword>
<dbReference type="InterPro" id="IPR055399">
    <property type="entry name" value="CC_BshC"/>
</dbReference>
<feature type="domain" description="Bacillithiol biosynthesis BshC C-terminal coiled-coil" evidence="4">
    <location>
        <begin position="375"/>
        <end position="531"/>
    </location>
</feature>
<evidence type="ECO:0000259" key="3">
    <source>
        <dbReference type="Pfam" id="PF10079"/>
    </source>
</evidence>
<reference evidence="5 6" key="1">
    <citation type="submission" date="2018-12" db="EMBL/GenBank/DDBJ databases">
        <title>Complete genome of Nonlabens sp. MJ115.</title>
        <authorList>
            <person name="Choi H.S."/>
            <person name="Jung J."/>
        </authorList>
    </citation>
    <scope>NUCLEOTIDE SEQUENCE [LARGE SCALE GENOMIC DNA]</scope>
    <source>
        <strain evidence="5 6">MJ115</strain>
    </source>
</reference>
<dbReference type="GO" id="GO:0016874">
    <property type="term" value="F:ligase activity"/>
    <property type="evidence" value="ECO:0007669"/>
    <property type="project" value="UniProtKB-UniRule"/>
</dbReference>
<dbReference type="HAMAP" id="MF_01867">
    <property type="entry name" value="BshC"/>
    <property type="match status" value="1"/>
</dbReference>
<comment type="similarity">
    <text evidence="2">Belongs to the BshC family.</text>
</comment>
<keyword evidence="1 2" id="KW-0436">Ligase</keyword>
<protein>
    <recommendedName>
        <fullName evidence="2">Putative cysteine ligase BshC</fullName>
        <ecNumber evidence="2">6.-.-.-</ecNumber>
    </recommendedName>
</protein>
<evidence type="ECO:0000313" key="6">
    <source>
        <dbReference type="Proteomes" id="UP000279600"/>
    </source>
</evidence>
<evidence type="ECO:0000256" key="1">
    <source>
        <dbReference type="ARBA" id="ARBA00022598"/>
    </source>
</evidence>
<evidence type="ECO:0000313" key="5">
    <source>
        <dbReference type="EMBL" id="AZQ44738.1"/>
    </source>
</evidence>
<gene>
    <name evidence="2 5" type="primary">bshC</name>
    <name evidence="5" type="ORF">EJ995_11005</name>
</gene>
<dbReference type="Pfam" id="PF10079">
    <property type="entry name" value="Rossmann-like_BshC"/>
    <property type="match status" value="1"/>
</dbReference>
<dbReference type="EMBL" id="CP034549">
    <property type="protein sequence ID" value="AZQ44738.1"/>
    <property type="molecule type" value="Genomic_DNA"/>
</dbReference>
<dbReference type="KEGG" id="noj:EJ995_11005"/>
<accession>A0A3S9N020</accession>
<organism evidence="5 6">
    <name type="scientific">Nonlabens ponticola</name>
    <dbReference type="NCBI Taxonomy" id="2496866"/>
    <lineage>
        <taxon>Bacteria</taxon>
        <taxon>Pseudomonadati</taxon>
        <taxon>Bacteroidota</taxon>
        <taxon>Flavobacteriia</taxon>
        <taxon>Flavobacteriales</taxon>
        <taxon>Flavobacteriaceae</taxon>
        <taxon>Nonlabens</taxon>
    </lineage>
</organism>
<dbReference type="Proteomes" id="UP000279600">
    <property type="component" value="Chromosome"/>
</dbReference>
<evidence type="ECO:0000259" key="4">
    <source>
        <dbReference type="Pfam" id="PF24850"/>
    </source>
</evidence>
<evidence type="ECO:0000256" key="2">
    <source>
        <dbReference type="HAMAP-Rule" id="MF_01867"/>
    </source>
</evidence>
<dbReference type="InterPro" id="IPR011199">
    <property type="entry name" value="Bacillithiol_biosynth_BshC"/>
</dbReference>
<keyword evidence="2" id="KW-0175">Coiled coil</keyword>
<feature type="coiled-coil region" evidence="2">
    <location>
        <begin position="448"/>
        <end position="486"/>
    </location>
</feature>
<dbReference type="PIRSF" id="PIRSF012535">
    <property type="entry name" value="UCP012535"/>
    <property type="match status" value="1"/>
</dbReference>
<dbReference type="InterPro" id="IPR055398">
    <property type="entry name" value="Rossmann-like_BshC"/>
</dbReference>
<feature type="domain" description="Bacillithiol biosynthesis BshC N-terminal Rossmann-like" evidence="3">
    <location>
        <begin position="1"/>
        <end position="373"/>
    </location>
</feature>
<dbReference type="RefSeq" id="WP_126448453.1">
    <property type="nucleotide sequence ID" value="NZ_CP034549.1"/>
</dbReference>
<feature type="coiled-coil region" evidence="2">
    <location>
        <begin position="38"/>
        <end position="82"/>
    </location>
</feature>
<dbReference type="AlphaFoldDB" id="A0A3S9N020"/>
<dbReference type="NCBIfam" id="TIGR03998">
    <property type="entry name" value="thiol_BshC"/>
    <property type="match status" value="1"/>
</dbReference>
<proteinExistence type="inferred from homology"/>
<dbReference type="OrthoDB" id="9765151at2"/>
<sequence length="531" mass="62373">MKTSQIPYRDIRYFSSLIKGYLEQDPSLESLFNNYPTLENFEKQIAEKSAQKNLDKNRLVLQQVLRDQYEDLSNKASSLNNVESLADHKTFTITTGHQLNLFTGPLYFLYKIITVINLCNQLKENYPEYNFVPVYWMATEDHDFEEIKFFNFDDKKLVFEHHGEHGAVGRMSTEGLNKVKNELQLLLGKSLYAKELINLFQDSYSRSDLAQATRALAHELFKDDGLVIVEADDYRLKDLMIPFFKEELVDKLSFKRVSETLENWPNEHKVQVTPREINLFYLTDTYRARIIEKSGRYYVDENEISWTQEEIIAELEKHPERFSPNVIMRPLYQEVILPNLCYIGGGGELAYWLELKEYFKSQEIPFPMLLLRNSALLITAKQSQKIKDLGLKIADLFLERHEIDKYIAQHHSTVKIDFEDQKSFLQSQFEELYQIASQTDESFTGAVAAQERKQLKGLENLEKRLLKAQKRKQVDYIERMHELRNRLFPNDSLQERQANFSMFYKDLGPDLISILKKSLDPLEPSFTIIEL</sequence>
<name>A0A3S9N020_9FLAO</name>